<sequence length="134" mass="14517">MKILVATAKGQGIRTSDYHFATEGEHVVFASECDRRESIDGRCGCKRGLAGTTSRKVTTTALVIDADIDRQDYIDGIVAAQAEAWADLIPTEELVEEAEEMLRIADCFPVGAVVEKRGTSIKMRDPRAVTATSA</sequence>
<keyword evidence="3" id="KW-1185">Reference proteome</keyword>
<gene>
    <name evidence="2" type="ORF">DVS28_b0164</name>
</gene>
<dbReference type="RefSeq" id="WP_114594538.1">
    <property type="nucleotide sequence ID" value="NZ_CP031166.1"/>
</dbReference>
<accession>A0A346Y637</accession>
<evidence type="ECO:0000313" key="3">
    <source>
        <dbReference type="Proteomes" id="UP000264006"/>
    </source>
</evidence>
<reference evidence="2 3" key="1">
    <citation type="submission" date="2018-09" db="EMBL/GenBank/DDBJ databases">
        <title>Complete genome sequence of Euzebya sp. DY32-46 isolated from seawater of Pacific Ocean.</title>
        <authorList>
            <person name="Xu L."/>
            <person name="Wu Y.-H."/>
            <person name="Xu X.-W."/>
        </authorList>
    </citation>
    <scope>NUCLEOTIDE SEQUENCE [LARGE SCALE GENOMIC DNA]</scope>
    <source>
        <strain evidence="2 3">DY32-46</strain>
        <plasmid evidence="3">pedy32-46i</plasmid>
    </source>
</reference>
<dbReference type="InterPro" id="IPR056132">
    <property type="entry name" value="DUF7715"/>
</dbReference>
<keyword evidence="2" id="KW-0614">Plasmid</keyword>
<geneLocation type="plasmid" evidence="3">
    <name>pedy32-46i</name>
</geneLocation>
<dbReference type="EMBL" id="CP031166">
    <property type="protein sequence ID" value="AXV09934.1"/>
    <property type="molecule type" value="Genomic_DNA"/>
</dbReference>
<dbReference type="OrthoDB" id="3476326at2"/>
<evidence type="ECO:0000313" key="2">
    <source>
        <dbReference type="EMBL" id="AXV09934.1"/>
    </source>
</evidence>
<dbReference type="Proteomes" id="UP000264006">
    <property type="component" value="Plasmid pEDY32-46I"/>
</dbReference>
<dbReference type="Pfam" id="PF24831">
    <property type="entry name" value="DUF7715"/>
    <property type="match status" value="1"/>
</dbReference>
<dbReference type="AlphaFoldDB" id="A0A346Y637"/>
<dbReference type="KEGG" id="euz:DVS28_b0164"/>
<feature type="domain" description="DUF7715" evidence="1">
    <location>
        <begin position="1"/>
        <end position="125"/>
    </location>
</feature>
<organism evidence="2 3">
    <name type="scientific">Euzebya pacifica</name>
    <dbReference type="NCBI Taxonomy" id="1608957"/>
    <lineage>
        <taxon>Bacteria</taxon>
        <taxon>Bacillati</taxon>
        <taxon>Actinomycetota</taxon>
        <taxon>Nitriliruptoria</taxon>
        <taxon>Euzebyales</taxon>
    </lineage>
</organism>
<proteinExistence type="predicted"/>
<evidence type="ECO:0000259" key="1">
    <source>
        <dbReference type="Pfam" id="PF24831"/>
    </source>
</evidence>
<protein>
    <recommendedName>
        <fullName evidence="1">DUF7715 domain-containing protein</fullName>
    </recommendedName>
</protein>
<name>A0A346Y637_9ACTN</name>